<proteinExistence type="inferred from homology"/>
<dbReference type="PROSITE" id="PS01156">
    <property type="entry name" value="TONB_DEPENDENT_REC_2"/>
    <property type="match status" value="1"/>
</dbReference>
<keyword evidence="22" id="KW-1185">Reference proteome</keyword>
<dbReference type="SMART" id="SM00965">
    <property type="entry name" value="STN"/>
    <property type="match status" value="1"/>
</dbReference>
<dbReference type="InterPro" id="IPR011662">
    <property type="entry name" value="Secretin/TonB_short_N"/>
</dbReference>
<evidence type="ECO:0000256" key="13">
    <source>
        <dbReference type="ARBA" id="ARBA00023237"/>
    </source>
</evidence>
<feature type="domain" description="Secretin/TonB short N-terminal" evidence="19">
    <location>
        <begin position="54"/>
        <end position="105"/>
    </location>
</feature>
<protein>
    <submittedName>
        <fullName evidence="20">Ferric-pseudobactin BN7/BN8 receptor</fullName>
    </submittedName>
    <submittedName>
        <fullName evidence="21">TonB-dependent siderophore receptor</fullName>
    </submittedName>
</protein>
<evidence type="ECO:0000256" key="1">
    <source>
        <dbReference type="ARBA" id="ARBA00004571"/>
    </source>
</evidence>
<dbReference type="Gene3D" id="3.55.50.30">
    <property type="match status" value="1"/>
</dbReference>
<comment type="caution">
    <text evidence="21">The sequence shown here is derived from an EMBL/GenBank/DDBJ whole genome shotgun (WGS) entry which is preliminary data.</text>
</comment>
<evidence type="ECO:0000256" key="10">
    <source>
        <dbReference type="ARBA" id="ARBA00023077"/>
    </source>
</evidence>
<evidence type="ECO:0000313" key="21">
    <source>
        <dbReference type="EMBL" id="PTC32234.1"/>
    </source>
</evidence>
<dbReference type="SUPFAM" id="SSF56935">
    <property type="entry name" value="Porins"/>
    <property type="match status" value="1"/>
</dbReference>
<evidence type="ECO:0000256" key="6">
    <source>
        <dbReference type="ARBA" id="ARBA00022692"/>
    </source>
</evidence>
<evidence type="ECO:0000313" key="20">
    <source>
        <dbReference type="EMBL" id="OCW19493.1"/>
    </source>
</evidence>
<evidence type="ECO:0000256" key="9">
    <source>
        <dbReference type="ARBA" id="ARBA00023065"/>
    </source>
</evidence>
<dbReference type="Gene3D" id="2.40.170.20">
    <property type="entry name" value="TonB-dependent receptor, beta-barrel domain"/>
    <property type="match status" value="1"/>
</dbReference>
<dbReference type="GO" id="GO:0009279">
    <property type="term" value="C:cell outer membrane"/>
    <property type="evidence" value="ECO:0007669"/>
    <property type="project" value="UniProtKB-SubCell"/>
</dbReference>
<dbReference type="PANTHER" id="PTHR32552">
    <property type="entry name" value="FERRICHROME IRON RECEPTOR-RELATED"/>
    <property type="match status" value="1"/>
</dbReference>
<dbReference type="InterPro" id="IPR039426">
    <property type="entry name" value="TonB-dep_rcpt-like"/>
</dbReference>
<dbReference type="EMBL" id="PYWW01000007">
    <property type="protein sequence ID" value="PTC32234.1"/>
    <property type="molecule type" value="Genomic_DNA"/>
</dbReference>
<keyword evidence="11 14" id="KW-0472">Membrane</keyword>
<dbReference type="GO" id="GO:0015891">
    <property type="term" value="P:siderophore transport"/>
    <property type="evidence" value="ECO:0007669"/>
    <property type="project" value="InterPro"/>
</dbReference>
<sequence length="789" mass="87082">MSLSPHLPLHLFACSAALALASVSPIAWAEEQHYEIAAGPLATQLNLLSAQAGIYLAADAALTAGKTSHALSGNYSIEQALQILLLNTGLTAVQLGGQRYQLQAAPSEASRLELSSTTISGKAPGSTTEGTGSYTAYSSSSSTRLNLTQKQTPQSVTVMTRQRLDDQKLNNLTDVLEASPGIAVTRAGLGTENDSYWSRGFQIQNFEIDGVPTSTRMDNYTQSTAMYDRVEIVRGATGLISGMGNPSATINLIRKRPTAQAQVSLTAEAGSWDRYGTGVDVSGPLTETGTVRGRLVVDYKTEQAWIDRFKQDSQLIYGITEFDLSDSTLLTAGFSYQKTQVDSPLRGGYQTLFSNGEKTHAQRSLNTAPKWSYNDHDQTNYFTSIEHQFDNGWSGKIEYGHTENKFDEFFSFTIGSLDQATGSGGTLLPVRWSGTPRQDNLDAYLTGPFSAFGREHELITGITATDYEEHTPNYGDWLRDYGFQVPDYRTWNGDSPKPATPVLGKGSIREKQYAAYLTSRLHITDDLSLILGGRLTDWKRDTDTNVYGEGTSSVKERETGVFIPYAGVVYDLDENWALYASYTKIFNPQASYVRDINRKALPPLEGKGYEVGIKGSFYDEQLNASLALFQLEQDNLAVWQSDTQAYRIEQSAKTQGVELEINGELAEGWQASAGYAYSVTTDADDKRIVTTLPRHMFKTFTSYRLPGMLDKVTVGGGFNWQTKTGEDLHYYQQGSYAVANLMARYDLSKNLSATVNLNNVFDREYYARVYSEGMYGAPRNVMTSLKYNF</sequence>
<feature type="compositionally biased region" description="Polar residues" evidence="17">
    <location>
        <begin position="144"/>
        <end position="156"/>
    </location>
</feature>
<dbReference type="InterPro" id="IPR010105">
    <property type="entry name" value="TonB_sidphr_rcpt"/>
</dbReference>
<organism evidence="21 23">
    <name type="scientific">Pseudomonas aylmerensis</name>
    <dbReference type="NCBI Taxonomy" id="1869229"/>
    <lineage>
        <taxon>Bacteria</taxon>
        <taxon>Pseudomonadati</taxon>
        <taxon>Pseudomonadota</taxon>
        <taxon>Gammaproteobacteria</taxon>
        <taxon>Pseudomonadales</taxon>
        <taxon>Pseudomonadaceae</taxon>
        <taxon>Pseudomonas</taxon>
    </lineage>
</organism>
<dbReference type="Gene3D" id="2.170.130.10">
    <property type="entry name" value="TonB-dependent receptor, plug domain"/>
    <property type="match status" value="1"/>
</dbReference>
<keyword evidence="6 14" id="KW-0812">Transmembrane</keyword>
<feature type="signal peptide" evidence="18">
    <location>
        <begin position="1"/>
        <end position="29"/>
    </location>
</feature>
<reference evidence="21 23" key="2">
    <citation type="submission" date="2018-03" db="EMBL/GenBank/DDBJ databases">
        <title>Diversity of bacteria associated with corn roots inoculated with woodland soils in Canada, and Description of Pseudomonas aylmerense sp. nov.</title>
        <authorList>
            <person name="Tambong J.T."/>
            <person name="Xu R."/>
            <person name="Tchagang C."/>
        </authorList>
    </citation>
    <scope>NUCLEOTIDE SEQUENCE [LARGE SCALE GENOMIC DNA]</scope>
    <source>
        <strain evidence="21 23">S1E44</strain>
    </source>
</reference>
<dbReference type="Pfam" id="PF07660">
    <property type="entry name" value="STN"/>
    <property type="match status" value="1"/>
</dbReference>
<dbReference type="NCBIfam" id="TIGR01783">
    <property type="entry name" value="TonB-siderophor"/>
    <property type="match status" value="1"/>
</dbReference>
<dbReference type="InterPro" id="IPR010917">
    <property type="entry name" value="TonB_rcpt_CS"/>
</dbReference>
<keyword evidence="13 14" id="KW-0998">Cell outer membrane</keyword>
<evidence type="ECO:0000256" key="15">
    <source>
        <dbReference type="PROSITE-ProRule" id="PRU10144"/>
    </source>
</evidence>
<evidence type="ECO:0000256" key="11">
    <source>
        <dbReference type="ARBA" id="ARBA00023136"/>
    </source>
</evidence>
<dbReference type="GO" id="GO:0015344">
    <property type="term" value="F:siderophore uptake transmembrane transporter activity"/>
    <property type="evidence" value="ECO:0007669"/>
    <property type="project" value="TreeGrafter"/>
</dbReference>
<comment type="similarity">
    <text evidence="2 14 16">Belongs to the TonB-dependent receptor family.</text>
</comment>
<evidence type="ECO:0000313" key="22">
    <source>
        <dbReference type="Proteomes" id="UP000095081"/>
    </source>
</evidence>
<evidence type="ECO:0000256" key="18">
    <source>
        <dbReference type="SAM" id="SignalP"/>
    </source>
</evidence>
<dbReference type="InterPro" id="IPR012910">
    <property type="entry name" value="Plug_dom"/>
</dbReference>
<keyword evidence="12 21" id="KW-0675">Receptor</keyword>
<keyword evidence="8" id="KW-0408">Iron</keyword>
<dbReference type="GO" id="GO:0038023">
    <property type="term" value="F:signaling receptor activity"/>
    <property type="evidence" value="ECO:0007669"/>
    <property type="project" value="InterPro"/>
</dbReference>
<reference evidence="20 22" key="1">
    <citation type="submission" date="2016-06" db="EMBL/GenBank/DDBJ databases">
        <title>Draft genome sequence of Pseudomonas sp. S1E40, a novel strain antagonistic activity to fungal plant pathogen.</title>
        <authorList>
            <person name="Tambong J.T."/>
            <person name="Tchagang C."/>
            <person name="Xu R."/>
        </authorList>
    </citation>
    <scope>NUCLEOTIDE SEQUENCE [LARGE SCALE GENOMIC DNA]</scope>
    <source>
        <strain evidence="20 22">S1E40</strain>
    </source>
</reference>
<feature type="chain" id="PRO_5015587734" evidence="18">
    <location>
        <begin position="30"/>
        <end position="789"/>
    </location>
</feature>
<dbReference type="InterPro" id="IPR000531">
    <property type="entry name" value="Beta-barrel_TonB"/>
</dbReference>
<dbReference type="InterPro" id="IPR036942">
    <property type="entry name" value="Beta-barrel_TonB_sf"/>
</dbReference>
<evidence type="ECO:0000256" key="12">
    <source>
        <dbReference type="ARBA" id="ARBA00023170"/>
    </source>
</evidence>
<dbReference type="Pfam" id="PF00593">
    <property type="entry name" value="TonB_dep_Rec_b-barrel"/>
    <property type="match status" value="1"/>
</dbReference>
<name>A0A2T4G987_9PSED</name>
<evidence type="ECO:0000256" key="8">
    <source>
        <dbReference type="ARBA" id="ARBA00023004"/>
    </source>
</evidence>
<evidence type="ECO:0000256" key="14">
    <source>
        <dbReference type="PROSITE-ProRule" id="PRU01360"/>
    </source>
</evidence>
<keyword evidence="5" id="KW-0410">Iron transport</keyword>
<evidence type="ECO:0000256" key="17">
    <source>
        <dbReference type="SAM" id="MobiDB-lite"/>
    </source>
</evidence>
<evidence type="ECO:0000313" key="23">
    <source>
        <dbReference type="Proteomes" id="UP000240571"/>
    </source>
</evidence>
<evidence type="ECO:0000256" key="5">
    <source>
        <dbReference type="ARBA" id="ARBA00022496"/>
    </source>
</evidence>
<dbReference type="PANTHER" id="PTHR32552:SF74">
    <property type="entry name" value="HYDROXAMATE SIDEROPHORE RECEPTOR FHUE"/>
    <property type="match status" value="1"/>
</dbReference>
<dbReference type="Proteomes" id="UP000240571">
    <property type="component" value="Unassembled WGS sequence"/>
</dbReference>
<keyword evidence="7 18" id="KW-0732">Signal</keyword>
<dbReference type="OrthoDB" id="8663017at2"/>
<comment type="subcellular location">
    <subcellularLocation>
        <location evidence="1 14">Cell outer membrane</location>
        <topology evidence="1 14">Multi-pass membrane protein</topology>
    </subcellularLocation>
</comment>
<keyword evidence="4 14" id="KW-1134">Transmembrane beta strand</keyword>
<dbReference type="InterPro" id="IPR037066">
    <property type="entry name" value="Plug_dom_sf"/>
</dbReference>
<dbReference type="PROSITE" id="PS52016">
    <property type="entry name" value="TONB_DEPENDENT_REC_3"/>
    <property type="match status" value="1"/>
</dbReference>
<accession>A0A2T4G987</accession>
<feature type="region of interest" description="Disordered" evidence="17">
    <location>
        <begin position="113"/>
        <end position="156"/>
    </location>
</feature>
<dbReference type="CDD" id="cd01347">
    <property type="entry name" value="ligand_gated_channel"/>
    <property type="match status" value="1"/>
</dbReference>
<dbReference type="AlphaFoldDB" id="A0A2T4G987"/>
<evidence type="ECO:0000256" key="4">
    <source>
        <dbReference type="ARBA" id="ARBA00022452"/>
    </source>
</evidence>
<dbReference type="RefSeq" id="WP_065908868.1">
    <property type="nucleotide sequence ID" value="NZ_MAUE01000045.1"/>
</dbReference>
<evidence type="ECO:0000256" key="3">
    <source>
        <dbReference type="ARBA" id="ARBA00022448"/>
    </source>
</evidence>
<dbReference type="Pfam" id="PF07715">
    <property type="entry name" value="Plug"/>
    <property type="match status" value="1"/>
</dbReference>
<feature type="compositionally biased region" description="Low complexity" evidence="17">
    <location>
        <begin position="125"/>
        <end position="143"/>
    </location>
</feature>
<evidence type="ECO:0000259" key="19">
    <source>
        <dbReference type="SMART" id="SM00965"/>
    </source>
</evidence>
<dbReference type="FunFam" id="2.170.130.10:FF:000010">
    <property type="entry name" value="Ferripyoverdine receptor"/>
    <property type="match status" value="1"/>
</dbReference>
<gene>
    <name evidence="20" type="ORF">BBG20_27000</name>
    <name evidence="21" type="ORF">C9382_03675</name>
</gene>
<keyword evidence="9" id="KW-0406">Ion transport</keyword>
<evidence type="ECO:0000256" key="16">
    <source>
        <dbReference type="RuleBase" id="RU003357"/>
    </source>
</evidence>
<dbReference type="Proteomes" id="UP000095081">
    <property type="component" value="Unassembled WGS sequence"/>
</dbReference>
<keyword evidence="10 16" id="KW-0798">TonB box</keyword>
<dbReference type="EMBL" id="MAUE01000045">
    <property type="protein sequence ID" value="OCW19493.1"/>
    <property type="molecule type" value="Genomic_DNA"/>
</dbReference>
<evidence type="ECO:0000256" key="7">
    <source>
        <dbReference type="ARBA" id="ARBA00022729"/>
    </source>
</evidence>
<keyword evidence="3 14" id="KW-0813">Transport</keyword>
<evidence type="ECO:0000256" key="2">
    <source>
        <dbReference type="ARBA" id="ARBA00009810"/>
    </source>
</evidence>
<feature type="short sequence motif" description="TonB C-terminal box" evidence="15">
    <location>
        <begin position="772"/>
        <end position="789"/>
    </location>
</feature>